<keyword evidence="2" id="KW-1185">Reference proteome</keyword>
<dbReference type="EnsemblMetazoa" id="G5754.12">
    <property type="protein sequence ID" value="G5754.12:cds"/>
    <property type="gene ID" value="G5754"/>
</dbReference>
<proteinExistence type="predicted"/>
<evidence type="ECO:0000313" key="1">
    <source>
        <dbReference type="EnsemblMetazoa" id="G5754.12:cds"/>
    </source>
</evidence>
<sequence length="94" mass="10835">MHRDKNTNLISHIITGTYITGPGHQNTVQLRHGKEGSCDRGWSQWTARHKMLCGRGSATRLFRENRSHRWSMVLHGRADGRTVLCNEVHSHQHQ</sequence>
<dbReference type="Proteomes" id="UP000005408">
    <property type="component" value="Unassembled WGS sequence"/>
</dbReference>
<dbReference type="AlphaFoldDB" id="A0A8W8NGW0"/>
<protein>
    <submittedName>
        <fullName evidence="1">Uncharacterized protein</fullName>
    </submittedName>
</protein>
<evidence type="ECO:0000313" key="2">
    <source>
        <dbReference type="Proteomes" id="UP000005408"/>
    </source>
</evidence>
<accession>A0A8W8NGW0</accession>
<reference evidence="1" key="1">
    <citation type="submission" date="2022-08" db="UniProtKB">
        <authorList>
            <consortium name="EnsemblMetazoa"/>
        </authorList>
    </citation>
    <scope>IDENTIFICATION</scope>
    <source>
        <strain evidence="1">05x7-T-G4-1.051#20</strain>
    </source>
</reference>
<organism evidence="1 2">
    <name type="scientific">Magallana gigas</name>
    <name type="common">Pacific oyster</name>
    <name type="synonym">Crassostrea gigas</name>
    <dbReference type="NCBI Taxonomy" id="29159"/>
    <lineage>
        <taxon>Eukaryota</taxon>
        <taxon>Metazoa</taxon>
        <taxon>Spiralia</taxon>
        <taxon>Lophotrochozoa</taxon>
        <taxon>Mollusca</taxon>
        <taxon>Bivalvia</taxon>
        <taxon>Autobranchia</taxon>
        <taxon>Pteriomorphia</taxon>
        <taxon>Ostreida</taxon>
        <taxon>Ostreoidea</taxon>
        <taxon>Ostreidae</taxon>
        <taxon>Magallana</taxon>
    </lineage>
</organism>
<name>A0A8W8NGW0_MAGGI</name>